<dbReference type="InterPro" id="IPR011006">
    <property type="entry name" value="CheY-like_superfamily"/>
</dbReference>
<proteinExistence type="predicted"/>
<dbReference type="PROSITE" id="PS50930">
    <property type="entry name" value="HTH_LYTTR"/>
    <property type="match status" value="1"/>
</dbReference>
<feature type="domain" description="HTH LytTR-type" evidence="3">
    <location>
        <begin position="144"/>
        <end position="250"/>
    </location>
</feature>
<accession>A0ABT8LDQ3</accession>
<sequence>MDVIIIEDEATAIEKLTMMLANIDPTIQVICSLESVKESVEWLGKNPAPELAFVDVQLADDTSFEIFKQVNIQFPVIFTTAYDQYIMESFEYNSIDYLLKPIQEDRLKKALTKVKKLETHFLQHKFNQIFEKEINKKDAYKKRFLVKKGIDYVSVNISEIAYFLTVHKIVFLIDKEGKKYIIDKTLTDLEKELNPANFFRANRKYLVNIEAIDKFKSDNGKIALSLNPDPKDEVTVSKENAPNFKSWIEG</sequence>
<dbReference type="Pfam" id="PF00072">
    <property type="entry name" value="Response_reg"/>
    <property type="match status" value="1"/>
</dbReference>
<organism evidence="4 5">
    <name type="scientific">Agaribacillus aureus</name>
    <dbReference type="NCBI Taxonomy" id="3051825"/>
    <lineage>
        <taxon>Bacteria</taxon>
        <taxon>Pseudomonadati</taxon>
        <taxon>Bacteroidota</taxon>
        <taxon>Cytophagia</taxon>
        <taxon>Cytophagales</taxon>
        <taxon>Splendidivirgaceae</taxon>
        <taxon>Agaribacillus</taxon>
    </lineage>
</organism>
<evidence type="ECO:0000313" key="4">
    <source>
        <dbReference type="EMBL" id="MDN5215907.1"/>
    </source>
</evidence>
<dbReference type="InterPro" id="IPR001789">
    <property type="entry name" value="Sig_transdc_resp-reg_receiver"/>
</dbReference>
<keyword evidence="1" id="KW-0597">Phosphoprotein</keyword>
<dbReference type="Gene3D" id="3.40.50.2300">
    <property type="match status" value="1"/>
</dbReference>
<feature type="modified residue" description="4-aspartylphosphate" evidence="1">
    <location>
        <position position="55"/>
    </location>
</feature>
<dbReference type="Proteomes" id="UP001172083">
    <property type="component" value="Unassembled WGS sequence"/>
</dbReference>
<dbReference type="SMART" id="SM00448">
    <property type="entry name" value="REC"/>
    <property type="match status" value="1"/>
</dbReference>
<keyword evidence="5" id="KW-1185">Reference proteome</keyword>
<gene>
    <name evidence="4" type="ORF">QQ020_27770</name>
</gene>
<dbReference type="EMBL" id="JAUJEB010000007">
    <property type="protein sequence ID" value="MDN5215907.1"/>
    <property type="molecule type" value="Genomic_DNA"/>
</dbReference>
<dbReference type="InterPro" id="IPR007492">
    <property type="entry name" value="LytTR_DNA-bd_dom"/>
</dbReference>
<dbReference type="PROSITE" id="PS50110">
    <property type="entry name" value="RESPONSE_REGULATORY"/>
    <property type="match status" value="1"/>
</dbReference>
<dbReference type="GO" id="GO:0003677">
    <property type="term" value="F:DNA binding"/>
    <property type="evidence" value="ECO:0007669"/>
    <property type="project" value="UniProtKB-KW"/>
</dbReference>
<keyword evidence="4" id="KW-0238">DNA-binding</keyword>
<comment type="caution">
    <text evidence="4">The sequence shown here is derived from an EMBL/GenBank/DDBJ whole genome shotgun (WGS) entry which is preliminary data.</text>
</comment>
<name>A0ABT8LDQ3_9BACT</name>
<evidence type="ECO:0000259" key="2">
    <source>
        <dbReference type="PROSITE" id="PS50110"/>
    </source>
</evidence>
<evidence type="ECO:0000256" key="1">
    <source>
        <dbReference type="PROSITE-ProRule" id="PRU00169"/>
    </source>
</evidence>
<dbReference type="PANTHER" id="PTHR37299:SF1">
    <property type="entry name" value="STAGE 0 SPORULATION PROTEIN A HOMOLOG"/>
    <property type="match status" value="1"/>
</dbReference>
<dbReference type="SMART" id="SM00850">
    <property type="entry name" value="LytTR"/>
    <property type="match status" value="1"/>
</dbReference>
<dbReference type="SUPFAM" id="SSF52172">
    <property type="entry name" value="CheY-like"/>
    <property type="match status" value="1"/>
</dbReference>
<reference evidence="4" key="1">
    <citation type="submission" date="2023-06" db="EMBL/GenBank/DDBJ databases">
        <title>Genomic of Agaribacillus aureum.</title>
        <authorList>
            <person name="Wang G."/>
        </authorList>
    </citation>
    <scope>NUCLEOTIDE SEQUENCE</scope>
    <source>
        <strain evidence="4">BMA12</strain>
    </source>
</reference>
<dbReference type="PANTHER" id="PTHR37299">
    <property type="entry name" value="TRANSCRIPTIONAL REGULATOR-RELATED"/>
    <property type="match status" value="1"/>
</dbReference>
<evidence type="ECO:0000259" key="3">
    <source>
        <dbReference type="PROSITE" id="PS50930"/>
    </source>
</evidence>
<dbReference type="Gene3D" id="2.40.50.1020">
    <property type="entry name" value="LytTr DNA-binding domain"/>
    <property type="match status" value="1"/>
</dbReference>
<evidence type="ECO:0000313" key="5">
    <source>
        <dbReference type="Proteomes" id="UP001172083"/>
    </source>
</evidence>
<dbReference type="RefSeq" id="WP_346761243.1">
    <property type="nucleotide sequence ID" value="NZ_JAUJEB010000007.1"/>
</dbReference>
<feature type="domain" description="Response regulatory" evidence="2">
    <location>
        <begin position="2"/>
        <end position="115"/>
    </location>
</feature>
<dbReference type="InterPro" id="IPR046947">
    <property type="entry name" value="LytR-like"/>
</dbReference>
<dbReference type="Pfam" id="PF04397">
    <property type="entry name" value="LytTR"/>
    <property type="match status" value="1"/>
</dbReference>
<protein>
    <submittedName>
        <fullName evidence="4">LytTR family DNA-binding domain-containing protein</fullName>
    </submittedName>
</protein>